<dbReference type="Pfam" id="PF00072">
    <property type="entry name" value="Response_reg"/>
    <property type="match status" value="1"/>
</dbReference>
<protein>
    <submittedName>
        <fullName evidence="5">Response regulator receiver protein</fullName>
    </submittedName>
</protein>
<dbReference type="InterPro" id="IPR011006">
    <property type="entry name" value="CheY-like_superfamily"/>
</dbReference>
<feature type="domain" description="HDOD" evidence="4">
    <location>
        <begin position="154"/>
        <end position="343"/>
    </location>
</feature>
<reference evidence="5 6" key="1">
    <citation type="journal article" date="2011" name="Stand. Genomic Sci.">
        <title>Complete genome sequence of Allochromatium vinosum DSM 180(T).</title>
        <authorList>
            <person name="Weissgerber T."/>
            <person name="Zigann R."/>
            <person name="Bruce D."/>
            <person name="Chang Y.J."/>
            <person name="Detter J.C."/>
            <person name="Han C."/>
            <person name="Hauser L."/>
            <person name="Jeffries C.D."/>
            <person name="Land M."/>
            <person name="Munk A.C."/>
            <person name="Tapia R."/>
            <person name="Dahl C."/>
        </authorList>
    </citation>
    <scope>NUCLEOTIDE SEQUENCE [LARGE SCALE GENOMIC DNA]</scope>
    <source>
        <strain evidence="6">ATCC 17899 / DSM 180 / NBRC 103801 / NCIMB 10441 / D</strain>
    </source>
</reference>
<dbReference type="KEGG" id="alv:Alvin_2613"/>
<dbReference type="STRING" id="572477.Alvin_2613"/>
<dbReference type="SUPFAM" id="SSF109604">
    <property type="entry name" value="HD-domain/PDEase-like"/>
    <property type="match status" value="1"/>
</dbReference>
<dbReference type="PANTHER" id="PTHR44591">
    <property type="entry name" value="STRESS RESPONSE REGULATOR PROTEIN 1"/>
    <property type="match status" value="1"/>
</dbReference>
<dbReference type="eggNOG" id="COG1639">
    <property type="taxonomic scope" value="Bacteria"/>
</dbReference>
<dbReference type="InterPro" id="IPR001789">
    <property type="entry name" value="Sig_transdc_resp-reg_receiver"/>
</dbReference>
<dbReference type="SMART" id="SM00448">
    <property type="entry name" value="REC"/>
    <property type="match status" value="1"/>
</dbReference>
<keyword evidence="6" id="KW-1185">Reference proteome</keyword>
<dbReference type="Proteomes" id="UP000001441">
    <property type="component" value="Chromosome"/>
</dbReference>
<evidence type="ECO:0000256" key="1">
    <source>
        <dbReference type="ARBA" id="ARBA00022553"/>
    </source>
</evidence>
<dbReference type="PROSITE" id="PS50110">
    <property type="entry name" value="RESPONSE_REGULATORY"/>
    <property type="match status" value="1"/>
</dbReference>
<accession>D3RPD3</accession>
<organism evidence="5 6">
    <name type="scientific">Allochromatium vinosum (strain ATCC 17899 / DSM 180 / NBRC 103801 / NCIMB 10441 / D)</name>
    <name type="common">Chromatium vinosum</name>
    <dbReference type="NCBI Taxonomy" id="572477"/>
    <lineage>
        <taxon>Bacteria</taxon>
        <taxon>Pseudomonadati</taxon>
        <taxon>Pseudomonadota</taxon>
        <taxon>Gammaproteobacteria</taxon>
        <taxon>Chromatiales</taxon>
        <taxon>Chromatiaceae</taxon>
        <taxon>Allochromatium</taxon>
    </lineage>
</organism>
<feature type="domain" description="Response regulatory" evidence="3">
    <location>
        <begin position="2"/>
        <end position="118"/>
    </location>
</feature>
<dbReference type="InterPro" id="IPR050595">
    <property type="entry name" value="Bact_response_regulator"/>
</dbReference>
<evidence type="ECO:0000256" key="2">
    <source>
        <dbReference type="PROSITE-ProRule" id="PRU00169"/>
    </source>
</evidence>
<proteinExistence type="predicted"/>
<evidence type="ECO:0000313" key="6">
    <source>
        <dbReference type="Proteomes" id="UP000001441"/>
    </source>
</evidence>
<dbReference type="EMBL" id="CP001896">
    <property type="protein sequence ID" value="ADC63523.1"/>
    <property type="molecule type" value="Genomic_DNA"/>
</dbReference>
<evidence type="ECO:0000259" key="3">
    <source>
        <dbReference type="PROSITE" id="PS50110"/>
    </source>
</evidence>
<dbReference type="InterPro" id="IPR013976">
    <property type="entry name" value="HDOD"/>
</dbReference>
<dbReference type="PROSITE" id="PS51833">
    <property type="entry name" value="HDOD"/>
    <property type="match status" value="1"/>
</dbReference>
<evidence type="ECO:0000259" key="4">
    <source>
        <dbReference type="PROSITE" id="PS51833"/>
    </source>
</evidence>
<dbReference type="Pfam" id="PF08668">
    <property type="entry name" value="HDOD"/>
    <property type="match status" value="1"/>
</dbReference>
<gene>
    <name evidence="5" type="ordered locus">Alvin_2613</name>
</gene>
<dbReference type="Gene3D" id="1.10.3210.10">
    <property type="entry name" value="Hypothetical protein af1432"/>
    <property type="match status" value="1"/>
</dbReference>
<dbReference type="AlphaFoldDB" id="D3RPD3"/>
<dbReference type="Gene3D" id="3.40.50.2300">
    <property type="match status" value="1"/>
</dbReference>
<evidence type="ECO:0000313" key="5">
    <source>
        <dbReference type="EMBL" id="ADC63523.1"/>
    </source>
</evidence>
<feature type="modified residue" description="4-aspartylphosphate" evidence="2">
    <location>
        <position position="53"/>
    </location>
</feature>
<dbReference type="GO" id="GO:0000160">
    <property type="term" value="P:phosphorelay signal transduction system"/>
    <property type="evidence" value="ECO:0007669"/>
    <property type="project" value="InterPro"/>
</dbReference>
<keyword evidence="1 2" id="KW-0597">Phosphoprotein</keyword>
<dbReference type="HOGENOM" id="CLU_057687_0_0_6"/>
<dbReference type="PANTHER" id="PTHR44591:SF3">
    <property type="entry name" value="RESPONSE REGULATORY DOMAIN-CONTAINING PROTEIN"/>
    <property type="match status" value="1"/>
</dbReference>
<dbReference type="RefSeq" id="WP_012971791.1">
    <property type="nucleotide sequence ID" value="NC_013851.1"/>
</dbReference>
<name>D3RPD3_ALLVD</name>
<sequence length="393" mass="43052">MRVLILEDEPSMAVLLEQLVKQLWPRAVVDLESDALSALDRWQRSGADLALLDWELPGMSGIEVLKQIKKSGSRTLCVMVSGHADRASILTAGAQHVDAFIVKPFDIDEVRARLLQVMAASPPEPEPDAPTVMPTFASLEAFVLFNLTHGLPGLPIESGFVQALKGIRQLDVEGLRALLQRSQRDPALVLRVLSLANGHGYARGPEPLETFESALRRIGLTGLVNLAVELSLLPGSALKHDWLRAQYQAFQRDSLALAEIVKQLGADVEFDVEAARTACLLYRVGELALLQVMQAWIDLGQTLDETQGARLLTREGARAGNQIKSQWTLPGSVRARVDAAHLLPEGTVRKEQVLMRIAGLIHSGESDQELMRLLARLGLPDTTVERYRVAGES</sequence>
<dbReference type="SUPFAM" id="SSF52172">
    <property type="entry name" value="CheY-like"/>
    <property type="match status" value="1"/>
</dbReference>
<dbReference type="eggNOG" id="COG2197">
    <property type="taxonomic scope" value="Bacteria"/>
</dbReference>